<feature type="compositionally biased region" description="Basic and acidic residues" evidence="1">
    <location>
        <begin position="126"/>
        <end position="144"/>
    </location>
</feature>
<comment type="caution">
    <text evidence="2">The sequence shown here is derived from an EMBL/GenBank/DDBJ whole genome shotgun (WGS) entry which is preliminary data.</text>
</comment>
<dbReference type="EMBL" id="JAJSOF020000001">
    <property type="protein sequence ID" value="KAJ4450678.1"/>
    <property type="molecule type" value="Genomic_DNA"/>
</dbReference>
<gene>
    <name evidence="2" type="ORF">ANN_02107</name>
</gene>
<organism evidence="2 3">
    <name type="scientific">Periplaneta americana</name>
    <name type="common">American cockroach</name>
    <name type="synonym">Blatta americana</name>
    <dbReference type="NCBI Taxonomy" id="6978"/>
    <lineage>
        <taxon>Eukaryota</taxon>
        <taxon>Metazoa</taxon>
        <taxon>Ecdysozoa</taxon>
        <taxon>Arthropoda</taxon>
        <taxon>Hexapoda</taxon>
        <taxon>Insecta</taxon>
        <taxon>Pterygota</taxon>
        <taxon>Neoptera</taxon>
        <taxon>Polyneoptera</taxon>
        <taxon>Dictyoptera</taxon>
        <taxon>Blattodea</taxon>
        <taxon>Blattoidea</taxon>
        <taxon>Blattidae</taxon>
        <taxon>Blattinae</taxon>
        <taxon>Periplaneta</taxon>
    </lineage>
</organism>
<evidence type="ECO:0000313" key="3">
    <source>
        <dbReference type="Proteomes" id="UP001148838"/>
    </source>
</evidence>
<proteinExistence type="predicted"/>
<reference evidence="2 3" key="1">
    <citation type="journal article" date="2022" name="Allergy">
        <title>Genome assembly and annotation of Periplaneta americana reveal a comprehensive cockroach allergen profile.</title>
        <authorList>
            <person name="Wang L."/>
            <person name="Xiong Q."/>
            <person name="Saelim N."/>
            <person name="Wang L."/>
            <person name="Nong W."/>
            <person name="Wan A.T."/>
            <person name="Shi M."/>
            <person name="Liu X."/>
            <person name="Cao Q."/>
            <person name="Hui J.H.L."/>
            <person name="Sookrung N."/>
            <person name="Leung T.F."/>
            <person name="Tungtrongchitr A."/>
            <person name="Tsui S.K.W."/>
        </authorList>
    </citation>
    <scope>NUCLEOTIDE SEQUENCE [LARGE SCALE GENOMIC DNA]</scope>
    <source>
        <strain evidence="2">PWHHKU_190912</strain>
    </source>
</reference>
<name>A0ABQ8TXV5_PERAM</name>
<feature type="region of interest" description="Disordered" evidence="1">
    <location>
        <begin position="123"/>
        <end position="144"/>
    </location>
</feature>
<evidence type="ECO:0000256" key="1">
    <source>
        <dbReference type="SAM" id="MobiDB-lite"/>
    </source>
</evidence>
<dbReference type="Proteomes" id="UP001148838">
    <property type="component" value="Unassembled WGS sequence"/>
</dbReference>
<evidence type="ECO:0000313" key="2">
    <source>
        <dbReference type="EMBL" id="KAJ4450678.1"/>
    </source>
</evidence>
<keyword evidence="3" id="KW-1185">Reference proteome</keyword>
<protein>
    <submittedName>
        <fullName evidence="2">Uncharacterized protein</fullName>
    </submittedName>
</protein>
<accession>A0ABQ8TXV5</accession>
<sequence>MAGLCEGGNEHPGSLKARLYKRPYMTKFVSLVPQIYSAKDIQQAVDSSPGNSDLTVKQNIHFTTVFELRAASEEALVFRPNQGMLGKSRLAQIARYVAATGQREKKELVGSLVEKKLASEGCIGRNSEREKSSGQKKISDDRRH</sequence>